<feature type="binding site" evidence="9">
    <location>
        <position position="249"/>
    </location>
    <ligand>
        <name>K(+)</name>
        <dbReference type="ChEBI" id="CHEBI:29103"/>
    </ligand>
</feature>
<feature type="active site" description="Proton acceptor" evidence="9">
    <location>
        <position position="253"/>
    </location>
</feature>
<comment type="catalytic activity">
    <reaction evidence="9">
        <text>D-ribose + ATP = D-ribose 5-phosphate + ADP + H(+)</text>
        <dbReference type="Rhea" id="RHEA:13697"/>
        <dbReference type="ChEBI" id="CHEBI:15378"/>
        <dbReference type="ChEBI" id="CHEBI:30616"/>
        <dbReference type="ChEBI" id="CHEBI:47013"/>
        <dbReference type="ChEBI" id="CHEBI:78346"/>
        <dbReference type="ChEBI" id="CHEBI:456216"/>
        <dbReference type="EC" id="2.7.1.15"/>
    </reaction>
</comment>
<dbReference type="InterPro" id="IPR011877">
    <property type="entry name" value="Ribokinase"/>
</dbReference>
<comment type="similarity">
    <text evidence="9">Belongs to the carbohydrate kinase PfkB family. Ribokinase subfamily.</text>
</comment>
<keyword evidence="1 9" id="KW-0808">Transferase</keyword>
<dbReference type="Pfam" id="PF00294">
    <property type="entry name" value="PfkB"/>
    <property type="match status" value="1"/>
</dbReference>
<gene>
    <name evidence="9" type="primary">rbsK</name>
    <name evidence="12" type="ORF">PM3016_2063</name>
</gene>
<accession>H6NCN2</accession>
<dbReference type="GO" id="GO:0019303">
    <property type="term" value="P:D-ribose catabolic process"/>
    <property type="evidence" value="ECO:0007669"/>
    <property type="project" value="UniProtKB-UniRule"/>
</dbReference>
<dbReference type="InterPro" id="IPR029056">
    <property type="entry name" value="Ribokinase-like"/>
</dbReference>
<evidence type="ECO:0000256" key="7">
    <source>
        <dbReference type="ARBA" id="ARBA00022958"/>
    </source>
</evidence>
<comment type="activity regulation">
    <text evidence="9">Activated by a monovalent cation that binds near, but not in, the active site. The most likely occupant of the site in vivo is potassium. Ion binding induces a conformational change that may alter substrate affinity.</text>
</comment>
<name>H6NCN2_9BACL</name>
<keyword evidence="4 9" id="KW-0418">Kinase</keyword>
<dbReference type="GO" id="GO:0046872">
    <property type="term" value="F:metal ion binding"/>
    <property type="evidence" value="ECO:0007669"/>
    <property type="project" value="UniProtKB-KW"/>
</dbReference>
<keyword evidence="13" id="KW-1185">Reference proteome</keyword>
<dbReference type="PANTHER" id="PTHR10584">
    <property type="entry name" value="SUGAR KINASE"/>
    <property type="match status" value="1"/>
</dbReference>
<dbReference type="GO" id="GO:0005829">
    <property type="term" value="C:cytosol"/>
    <property type="evidence" value="ECO:0007669"/>
    <property type="project" value="TreeGrafter"/>
</dbReference>
<dbReference type="NCBIfam" id="TIGR02152">
    <property type="entry name" value="D_ribokin_bact"/>
    <property type="match status" value="1"/>
</dbReference>
<evidence type="ECO:0000256" key="8">
    <source>
        <dbReference type="ARBA" id="ARBA00023277"/>
    </source>
</evidence>
<dbReference type="PANTHER" id="PTHR10584:SF166">
    <property type="entry name" value="RIBOKINASE"/>
    <property type="match status" value="1"/>
</dbReference>
<dbReference type="EMBL" id="CP003235">
    <property type="protein sequence ID" value="AFC28961.1"/>
    <property type="molecule type" value="Genomic_DNA"/>
</dbReference>
<dbReference type="GO" id="GO:0004747">
    <property type="term" value="F:ribokinase activity"/>
    <property type="evidence" value="ECO:0007669"/>
    <property type="project" value="UniProtKB-UniRule"/>
</dbReference>
<comment type="function">
    <text evidence="9">Catalyzes the phosphorylation of ribose at O-5 in a reaction requiring ATP and magnesium. The resulting D-ribose-5-phosphate can then be used either for sythesis of nucleotides, histidine, and tryptophan, or as a component of the pentose phosphate pathway.</text>
</comment>
<evidence type="ECO:0000256" key="1">
    <source>
        <dbReference type="ARBA" id="ARBA00022679"/>
    </source>
</evidence>
<keyword evidence="6 9" id="KW-0460">Magnesium</keyword>
<evidence type="ECO:0000256" key="3">
    <source>
        <dbReference type="ARBA" id="ARBA00022741"/>
    </source>
</evidence>
<comment type="caution">
    <text evidence="9">Lacks conserved residue(s) required for the propagation of feature annotation.</text>
</comment>
<evidence type="ECO:0000256" key="6">
    <source>
        <dbReference type="ARBA" id="ARBA00022842"/>
    </source>
</evidence>
<comment type="pathway">
    <text evidence="9">Carbohydrate metabolism; D-ribose degradation; D-ribose 5-phosphate from beta-D-ribopyranose: step 2/2.</text>
</comment>
<feature type="binding site" evidence="9">
    <location>
        <position position="286"/>
    </location>
    <ligand>
        <name>K(+)</name>
        <dbReference type="ChEBI" id="CHEBI:29103"/>
    </ligand>
</feature>
<feature type="binding site" evidence="9">
    <location>
        <position position="140"/>
    </location>
    <ligand>
        <name>substrate</name>
    </ligand>
</feature>
<dbReference type="CDD" id="cd01174">
    <property type="entry name" value="ribokinase"/>
    <property type="match status" value="1"/>
</dbReference>
<feature type="binding site" evidence="9">
    <location>
        <begin position="252"/>
        <end position="253"/>
    </location>
    <ligand>
        <name>ATP</name>
        <dbReference type="ChEBI" id="CHEBI:30616"/>
    </ligand>
</feature>
<dbReference type="InterPro" id="IPR002139">
    <property type="entry name" value="Ribo/fructo_kinase"/>
</dbReference>
<proteinExistence type="inferred from homology"/>
<feature type="binding site" evidence="9">
    <location>
        <position position="288"/>
    </location>
    <ligand>
        <name>K(+)</name>
        <dbReference type="ChEBI" id="CHEBI:29103"/>
    </ligand>
</feature>
<sequence>MKPKIAVVGSLNMDIVVSMARMPLVGETVQGSAVHYVPGGKGANQAAGAARLGAEVKMIGAVGSDIFGTQLVDSLRAFGVDTEAIDMLPGVETGTATILHTREDNCIVVVPGANARCSADAVRRHHALIEQADLLLVQLEVPLDTVREALGIARSAGVRTILNPAPAVPLPADILSLADILTPNETELALLSNQPVAETDQALMEQLAYWRELHEGTVVVTRGAIGSSYLEAGVLQTVKPLKVKVADTTGAGDAFNGALGYCIAAGLPFRTAVDFACRTASLSVTKFGAQGGLPTWSEVDSTYA</sequence>
<reference evidence="12 13" key="1">
    <citation type="journal article" date="2012" name="J. Bacteriol.">
        <title>Complete Genome Sequence of Paenibacillus mucilaginosus 3016, a Bacterium Functional as Microbial Fertilizer.</title>
        <authorList>
            <person name="Ma M."/>
            <person name="Wang Z."/>
            <person name="Li L."/>
            <person name="Jiang X."/>
            <person name="Guan D."/>
            <person name="Cao F."/>
            <person name="Chen H."/>
            <person name="Wang X."/>
            <person name="Shen D."/>
            <person name="Du B."/>
            <person name="Li J."/>
        </authorList>
    </citation>
    <scope>NUCLEOTIDE SEQUENCE [LARGE SCALE GENOMIC DNA]</scope>
    <source>
        <strain evidence="12 13">3016</strain>
    </source>
</reference>
<evidence type="ECO:0000313" key="13">
    <source>
        <dbReference type="Proteomes" id="UP000007523"/>
    </source>
</evidence>
<keyword evidence="2 9" id="KW-0479">Metal-binding</keyword>
<dbReference type="UniPathway" id="UPA00916">
    <property type="reaction ID" value="UER00889"/>
</dbReference>
<dbReference type="SUPFAM" id="SSF53613">
    <property type="entry name" value="Ribokinase-like"/>
    <property type="match status" value="1"/>
</dbReference>
<feature type="domain" description="Carbohydrate kinase PfkB" evidence="11">
    <location>
        <begin position="3"/>
        <end position="295"/>
    </location>
</feature>
<dbReference type="KEGG" id="pmq:PM3016_2063"/>
<evidence type="ECO:0000256" key="2">
    <source>
        <dbReference type="ARBA" id="ARBA00022723"/>
    </source>
</evidence>
<keyword evidence="8 9" id="KW-0119">Carbohydrate metabolism</keyword>
<comment type="subcellular location">
    <subcellularLocation>
        <location evidence="9">Cytoplasm</location>
    </subcellularLocation>
</comment>
<evidence type="ECO:0000313" key="12">
    <source>
        <dbReference type="EMBL" id="AFC28961.1"/>
    </source>
</evidence>
<evidence type="ECO:0000256" key="5">
    <source>
        <dbReference type="ARBA" id="ARBA00022840"/>
    </source>
</evidence>
<evidence type="ECO:0000259" key="11">
    <source>
        <dbReference type="Pfam" id="PF00294"/>
    </source>
</evidence>
<feature type="binding site" evidence="9">
    <location>
        <begin position="12"/>
        <end position="14"/>
    </location>
    <ligand>
        <name>substrate</name>
    </ligand>
</feature>
<dbReference type="HAMAP" id="MF_01987">
    <property type="entry name" value="Ribokinase"/>
    <property type="match status" value="1"/>
</dbReference>
<feature type="binding site" evidence="9">
    <location>
        <position position="253"/>
    </location>
    <ligand>
        <name>substrate</name>
    </ligand>
</feature>
<feature type="binding site" evidence="9">
    <location>
        <position position="283"/>
    </location>
    <ligand>
        <name>K(+)</name>
        <dbReference type="ChEBI" id="CHEBI:29103"/>
    </ligand>
</feature>
<comment type="subunit">
    <text evidence="9">Homodimer.</text>
</comment>
<feature type="binding site" evidence="9">
    <location>
        <begin position="40"/>
        <end position="44"/>
    </location>
    <ligand>
        <name>substrate</name>
    </ligand>
</feature>
<feature type="binding site" evidence="9">
    <location>
        <position position="184"/>
    </location>
    <ligand>
        <name>ATP</name>
        <dbReference type="ChEBI" id="CHEBI:30616"/>
    </ligand>
</feature>
<keyword evidence="3 9" id="KW-0547">Nucleotide-binding</keyword>
<dbReference type="EC" id="2.7.1.15" evidence="9 10"/>
<protein>
    <recommendedName>
        <fullName evidence="9 10">Ribokinase</fullName>
        <shortName evidence="9">RK</shortName>
        <ecNumber evidence="9 10">2.7.1.15</ecNumber>
    </recommendedName>
</protein>
<keyword evidence="7 9" id="KW-0630">Potassium</keyword>
<dbReference type="InterPro" id="IPR011611">
    <property type="entry name" value="PfkB_dom"/>
</dbReference>
<dbReference type="PRINTS" id="PR00990">
    <property type="entry name" value="RIBOKINASE"/>
</dbReference>
<keyword evidence="5 9" id="KW-0067">ATP-binding</keyword>
<feature type="binding site" evidence="9">
    <location>
        <position position="247"/>
    </location>
    <ligand>
        <name>K(+)</name>
        <dbReference type="ChEBI" id="CHEBI:29103"/>
    </ligand>
</feature>
<feature type="binding site" evidence="9">
    <location>
        <begin position="221"/>
        <end position="226"/>
    </location>
    <ligand>
        <name>ATP</name>
        <dbReference type="ChEBI" id="CHEBI:30616"/>
    </ligand>
</feature>
<comment type="cofactor">
    <cofactor evidence="9">
        <name>Mg(2+)</name>
        <dbReference type="ChEBI" id="CHEBI:18420"/>
    </cofactor>
    <text evidence="9">Requires a divalent cation, most likely magnesium in vivo, as an electrophilic catalyst to aid phosphoryl group transfer. It is the chelate of the metal and the nucleotide that is the actual substrate.</text>
</comment>
<dbReference type="Gene3D" id="3.40.1190.20">
    <property type="match status" value="1"/>
</dbReference>
<dbReference type="HOGENOM" id="CLU_027634_2_2_9"/>
<organism evidence="12 13">
    <name type="scientific">Paenibacillus mucilaginosus 3016</name>
    <dbReference type="NCBI Taxonomy" id="1116391"/>
    <lineage>
        <taxon>Bacteria</taxon>
        <taxon>Bacillati</taxon>
        <taxon>Bacillota</taxon>
        <taxon>Bacilli</taxon>
        <taxon>Bacillales</taxon>
        <taxon>Paenibacillaceae</taxon>
        <taxon>Paenibacillus</taxon>
    </lineage>
</organism>
<dbReference type="Proteomes" id="UP000007523">
    <property type="component" value="Chromosome"/>
</dbReference>
<dbReference type="GO" id="GO:0005524">
    <property type="term" value="F:ATP binding"/>
    <property type="evidence" value="ECO:0007669"/>
    <property type="project" value="UniProtKB-UniRule"/>
</dbReference>
<evidence type="ECO:0000256" key="10">
    <source>
        <dbReference type="NCBIfam" id="TIGR02152"/>
    </source>
</evidence>
<dbReference type="AlphaFoldDB" id="H6NCN2"/>
<keyword evidence="9" id="KW-0963">Cytoplasm</keyword>
<evidence type="ECO:0000256" key="9">
    <source>
        <dbReference type="HAMAP-Rule" id="MF_01987"/>
    </source>
</evidence>
<dbReference type="STRING" id="1116391.PM3016_2063"/>
<evidence type="ECO:0000256" key="4">
    <source>
        <dbReference type="ARBA" id="ARBA00022777"/>
    </source>
</evidence>